<feature type="domain" description="Core-binding (CB)" evidence="7">
    <location>
        <begin position="63"/>
        <end position="146"/>
    </location>
</feature>
<dbReference type="InterPro" id="IPR013762">
    <property type="entry name" value="Integrase-like_cat_sf"/>
</dbReference>
<evidence type="ECO:0000256" key="3">
    <source>
        <dbReference type="ARBA" id="ARBA00023125"/>
    </source>
</evidence>
<comment type="similarity">
    <text evidence="1">Belongs to the 'phage' integrase family.</text>
</comment>
<reference evidence="8 9" key="1">
    <citation type="submission" date="2016-11" db="EMBL/GenBank/DDBJ databases">
        <title>Whole Genome Sequence of Listeria newyorkensis.</title>
        <authorList>
            <person name="Frink S."/>
            <person name="Morales C."/>
            <person name="Kiang D."/>
        </authorList>
    </citation>
    <scope>NUCLEOTIDE SEQUENCE [LARGE SCALE GENOMIC DNA]</scope>
    <source>
        <strain evidence="8 9">F1604011-044</strain>
    </source>
</reference>
<dbReference type="InterPro" id="IPR044068">
    <property type="entry name" value="CB"/>
</dbReference>
<dbReference type="PROSITE" id="PS51898">
    <property type="entry name" value="TYR_RECOMBINASE"/>
    <property type="match status" value="1"/>
</dbReference>
<protein>
    <recommendedName>
        <fullName evidence="10">Site-specific integrase</fullName>
    </recommendedName>
</protein>
<dbReference type="Gene3D" id="1.10.443.10">
    <property type="entry name" value="Intergrase catalytic core"/>
    <property type="match status" value="1"/>
</dbReference>
<keyword evidence="2" id="KW-0229">DNA integration</keyword>
<proteinExistence type="inferred from homology"/>
<dbReference type="InterPro" id="IPR050808">
    <property type="entry name" value="Phage_Integrase"/>
</dbReference>
<keyword evidence="9" id="KW-1185">Reference proteome</keyword>
<dbReference type="PANTHER" id="PTHR30629:SF2">
    <property type="entry name" value="PROPHAGE INTEGRASE INTS-RELATED"/>
    <property type="match status" value="1"/>
</dbReference>
<dbReference type="Proteomes" id="UP000236500">
    <property type="component" value="Unassembled WGS sequence"/>
</dbReference>
<evidence type="ECO:0000256" key="2">
    <source>
        <dbReference type="ARBA" id="ARBA00022908"/>
    </source>
</evidence>
<dbReference type="RefSeq" id="WP_103034771.1">
    <property type="nucleotide sequence ID" value="NZ_MPDH01000001.1"/>
</dbReference>
<evidence type="ECO:0000259" key="7">
    <source>
        <dbReference type="PROSITE" id="PS51900"/>
    </source>
</evidence>
<evidence type="ECO:0000256" key="4">
    <source>
        <dbReference type="ARBA" id="ARBA00023172"/>
    </source>
</evidence>
<name>A0ABX4XRT2_9LIST</name>
<comment type="caution">
    <text evidence="8">The sequence shown here is derived from an EMBL/GenBank/DDBJ whole genome shotgun (WGS) entry which is preliminary data.</text>
</comment>
<dbReference type="PROSITE" id="PS51900">
    <property type="entry name" value="CB"/>
    <property type="match status" value="1"/>
</dbReference>
<dbReference type="InterPro" id="IPR004107">
    <property type="entry name" value="Integrase_SAM-like_N"/>
</dbReference>
<dbReference type="InterPro" id="IPR002104">
    <property type="entry name" value="Integrase_catalytic"/>
</dbReference>
<keyword evidence="3 5" id="KW-0238">DNA-binding</keyword>
<organism evidence="8 9">
    <name type="scientific">Listeria newyorkensis</name>
    <dbReference type="NCBI Taxonomy" id="1497681"/>
    <lineage>
        <taxon>Bacteria</taxon>
        <taxon>Bacillati</taxon>
        <taxon>Bacillota</taxon>
        <taxon>Bacilli</taxon>
        <taxon>Bacillales</taxon>
        <taxon>Listeriaceae</taxon>
        <taxon>Listeria</taxon>
    </lineage>
</organism>
<evidence type="ECO:0000313" key="8">
    <source>
        <dbReference type="EMBL" id="PNP94793.1"/>
    </source>
</evidence>
<dbReference type="Gene3D" id="1.10.150.130">
    <property type="match status" value="1"/>
</dbReference>
<evidence type="ECO:0000256" key="5">
    <source>
        <dbReference type="PROSITE-ProRule" id="PRU01248"/>
    </source>
</evidence>
<evidence type="ECO:0000259" key="6">
    <source>
        <dbReference type="PROSITE" id="PS51898"/>
    </source>
</evidence>
<evidence type="ECO:0000313" key="9">
    <source>
        <dbReference type="Proteomes" id="UP000236500"/>
    </source>
</evidence>
<evidence type="ECO:0008006" key="10">
    <source>
        <dbReference type="Google" id="ProtNLM"/>
    </source>
</evidence>
<dbReference type="InterPro" id="IPR011010">
    <property type="entry name" value="DNA_brk_join_enz"/>
</dbReference>
<dbReference type="PANTHER" id="PTHR30629">
    <property type="entry name" value="PROPHAGE INTEGRASE"/>
    <property type="match status" value="1"/>
</dbReference>
<dbReference type="Pfam" id="PF00589">
    <property type="entry name" value="Phage_integrase"/>
    <property type="match status" value="1"/>
</dbReference>
<dbReference type="EMBL" id="MPDH01000001">
    <property type="protein sequence ID" value="PNP94793.1"/>
    <property type="molecule type" value="Genomic_DNA"/>
</dbReference>
<gene>
    <name evidence="8" type="ORF">BMT55_00105</name>
</gene>
<keyword evidence="4" id="KW-0233">DNA recombination</keyword>
<dbReference type="SUPFAM" id="SSF56349">
    <property type="entry name" value="DNA breaking-rejoining enzymes"/>
    <property type="match status" value="1"/>
</dbReference>
<accession>A0ABX4XRT2</accession>
<feature type="domain" description="Tyr recombinase" evidence="6">
    <location>
        <begin position="167"/>
        <end position="369"/>
    </location>
</feature>
<dbReference type="Pfam" id="PF14659">
    <property type="entry name" value="Phage_int_SAM_3"/>
    <property type="match status" value="1"/>
</dbReference>
<sequence length="382" mass="43503">MFGSVEKRGTSFRLRVTVGYNEIGNPIRKSKIAKSTNKNDAKKELALFIAELEADDYTETTNVTFSAFSQDFLKQHVNKNLSPTTQALYSSLLDLYILPQLGGSKLIKIKTMHMLAFMDKLQEDGLSVYVIKNTMGVVRSLFTCAVKWRVLKKNPCDGVQVKKPQKKIQKVYDQEDLKKLFDALKKENLEWQLLISIAIMTGARQGEIAGLEWKHIDTKKRTILFEQTIVEQPGIGVTIKKELKNGKDKIVSYPESLKSLIARFKAQKFKDRDMTSDEIVWPEHSFIFSNRNGKPKRPDSIGHRWTAFVKRHELDHIRFHDLRHTSATLLIANGVHAKIIQERLGHADIGTTMNVYGHVFREADQTAAETFGGLLDATKRKS</sequence>
<dbReference type="CDD" id="cd01189">
    <property type="entry name" value="INT_ICEBs1_C_like"/>
    <property type="match status" value="1"/>
</dbReference>
<evidence type="ECO:0000256" key="1">
    <source>
        <dbReference type="ARBA" id="ARBA00008857"/>
    </source>
</evidence>
<dbReference type="InterPro" id="IPR010998">
    <property type="entry name" value="Integrase_recombinase_N"/>
</dbReference>